<dbReference type="AlphaFoldDB" id="A0AAN6X6P5"/>
<gene>
    <name evidence="9" type="ORF">QBC40DRAFT_239309</name>
</gene>
<feature type="compositionally biased region" description="Low complexity" evidence="7">
    <location>
        <begin position="24"/>
        <end position="36"/>
    </location>
</feature>
<dbReference type="InterPro" id="IPR029063">
    <property type="entry name" value="SAM-dependent_MTases_sf"/>
</dbReference>
<evidence type="ECO:0000256" key="1">
    <source>
        <dbReference type="ARBA" id="ARBA00009258"/>
    </source>
</evidence>
<evidence type="ECO:0000256" key="5">
    <source>
        <dbReference type="ARBA" id="ARBA00022691"/>
    </source>
</evidence>
<dbReference type="GO" id="GO:0008650">
    <property type="term" value="F:rRNA (uridine-2'-O-)-methyltransferase activity"/>
    <property type="evidence" value="ECO:0007669"/>
    <property type="project" value="TreeGrafter"/>
</dbReference>
<feature type="domain" description="Ribosomal RNA methyltransferase FtsJ" evidence="8">
    <location>
        <begin position="70"/>
        <end position="307"/>
    </location>
</feature>
<dbReference type="Gene3D" id="3.40.50.150">
    <property type="entry name" value="Vaccinia Virus protein VP39"/>
    <property type="match status" value="1"/>
</dbReference>
<sequence>MSTPCLRAPFRLVLRPVNRTPPLSFTSPSPVSSSSPLQHPRYASSSSSGQWKLRQSKDFFARVARVKGLKSRAAFKLLELDDKYALFQRNKHQIVIDLGYAPGSWSQVALDRTSPNGTVIGIDLLPAQPPRGVSTIQGNFLNRKVQEMCKGFILEADRKRREGREEDEEGDVVVERKSYIDLERRAVEVEEEIEKGRGRGMRLVDVVLSDMSAPWPQTQGFSINSMSNPYLSVNRMMNTSGISFADHAGSMDLCKAALSFASETLKPGGHFVCKFYQGQEDKALELVLKKMFARVHREKPESSRPVSLLFVGEKGRDIDRGQESREGFFVALRRKGEVTLEDAEGTS</sequence>
<proteinExistence type="inferred from homology"/>
<evidence type="ECO:0000259" key="8">
    <source>
        <dbReference type="Pfam" id="PF01728"/>
    </source>
</evidence>
<protein>
    <recommendedName>
        <fullName evidence="6">rRNA methyltransferase 2, mitochondrial</fullName>
    </recommendedName>
</protein>
<dbReference type="PANTHER" id="PTHR10920">
    <property type="entry name" value="RIBOSOMAL RNA METHYLTRANSFERASE"/>
    <property type="match status" value="1"/>
</dbReference>
<evidence type="ECO:0000256" key="7">
    <source>
        <dbReference type="SAM" id="MobiDB-lite"/>
    </source>
</evidence>
<feature type="region of interest" description="Disordered" evidence="7">
    <location>
        <begin position="24"/>
        <end position="49"/>
    </location>
</feature>
<dbReference type="InterPro" id="IPR050082">
    <property type="entry name" value="RNA_methyltr_RlmE"/>
</dbReference>
<keyword evidence="10" id="KW-1185">Reference proteome</keyword>
<keyword evidence="4" id="KW-0808">Transferase</keyword>
<evidence type="ECO:0000256" key="6">
    <source>
        <dbReference type="ARBA" id="ARBA00041184"/>
    </source>
</evidence>
<reference evidence="9" key="2">
    <citation type="submission" date="2023-05" db="EMBL/GenBank/DDBJ databases">
        <authorList>
            <consortium name="Lawrence Berkeley National Laboratory"/>
            <person name="Steindorff A."/>
            <person name="Hensen N."/>
            <person name="Bonometti L."/>
            <person name="Westerberg I."/>
            <person name="Brannstrom I.O."/>
            <person name="Guillou S."/>
            <person name="Cros-Aarteil S."/>
            <person name="Calhoun S."/>
            <person name="Haridas S."/>
            <person name="Kuo A."/>
            <person name="Mondo S."/>
            <person name="Pangilinan J."/>
            <person name="Riley R."/>
            <person name="Labutti K."/>
            <person name="Andreopoulos B."/>
            <person name="Lipzen A."/>
            <person name="Chen C."/>
            <person name="Yanf M."/>
            <person name="Daum C."/>
            <person name="Ng V."/>
            <person name="Clum A."/>
            <person name="Ohm R."/>
            <person name="Martin F."/>
            <person name="Silar P."/>
            <person name="Natvig D."/>
            <person name="Lalanne C."/>
            <person name="Gautier V."/>
            <person name="Ament-Velasquez S.L."/>
            <person name="Kruys A."/>
            <person name="Hutchinson M.I."/>
            <person name="Powell A.J."/>
            <person name="Barry K."/>
            <person name="Miller A.N."/>
            <person name="Grigoriev I.V."/>
            <person name="Debuchy R."/>
            <person name="Gladieux P."/>
            <person name="Thoren M.H."/>
            <person name="Johannesson H."/>
        </authorList>
    </citation>
    <scope>NUCLEOTIDE SEQUENCE</scope>
    <source>
        <strain evidence="9">CBS 315.58</strain>
    </source>
</reference>
<name>A0AAN6X6P5_9PEZI</name>
<dbReference type="EMBL" id="MU864129">
    <property type="protein sequence ID" value="KAK4194026.1"/>
    <property type="molecule type" value="Genomic_DNA"/>
</dbReference>
<dbReference type="InterPro" id="IPR002877">
    <property type="entry name" value="RNA_MeTrfase_FtsJ_dom"/>
</dbReference>
<dbReference type="GO" id="GO:0005739">
    <property type="term" value="C:mitochondrion"/>
    <property type="evidence" value="ECO:0007669"/>
    <property type="project" value="TreeGrafter"/>
</dbReference>
<keyword evidence="2" id="KW-0698">rRNA processing</keyword>
<accession>A0AAN6X6P5</accession>
<evidence type="ECO:0000256" key="4">
    <source>
        <dbReference type="ARBA" id="ARBA00022679"/>
    </source>
</evidence>
<reference evidence="9" key="1">
    <citation type="journal article" date="2023" name="Mol. Phylogenet. Evol.">
        <title>Genome-scale phylogeny and comparative genomics of the fungal order Sordariales.</title>
        <authorList>
            <person name="Hensen N."/>
            <person name="Bonometti L."/>
            <person name="Westerberg I."/>
            <person name="Brannstrom I.O."/>
            <person name="Guillou S."/>
            <person name="Cros-Aarteil S."/>
            <person name="Calhoun S."/>
            <person name="Haridas S."/>
            <person name="Kuo A."/>
            <person name="Mondo S."/>
            <person name="Pangilinan J."/>
            <person name="Riley R."/>
            <person name="LaButti K."/>
            <person name="Andreopoulos B."/>
            <person name="Lipzen A."/>
            <person name="Chen C."/>
            <person name="Yan M."/>
            <person name="Daum C."/>
            <person name="Ng V."/>
            <person name="Clum A."/>
            <person name="Steindorff A."/>
            <person name="Ohm R.A."/>
            <person name="Martin F."/>
            <person name="Silar P."/>
            <person name="Natvig D.O."/>
            <person name="Lalanne C."/>
            <person name="Gautier V."/>
            <person name="Ament-Velasquez S.L."/>
            <person name="Kruys A."/>
            <person name="Hutchinson M.I."/>
            <person name="Powell A.J."/>
            <person name="Barry K."/>
            <person name="Miller A.N."/>
            <person name="Grigoriev I.V."/>
            <person name="Debuchy R."/>
            <person name="Gladieux P."/>
            <person name="Hiltunen Thoren M."/>
            <person name="Johannesson H."/>
        </authorList>
    </citation>
    <scope>NUCLEOTIDE SEQUENCE</scope>
    <source>
        <strain evidence="9">CBS 315.58</strain>
    </source>
</reference>
<dbReference type="PANTHER" id="PTHR10920:SF18">
    <property type="entry name" value="RRNA METHYLTRANSFERASE 2, MITOCHONDRIAL"/>
    <property type="match status" value="1"/>
</dbReference>
<comment type="caution">
    <text evidence="9">The sequence shown here is derived from an EMBL/GenBank/DDBJ whole genome shotgun (WGS) entry which is preliminary data.</text>
</comment>
<comment type="similarity">
    <text evidence="1">Belongs to the class I-like SAM-binding methyltransferase superfamily. RNA methyltransferase RlmE family.</text>
</comment>
<evidence type="ECO:0000313" key="10">
    <source>
        <dbReference type="Proteomes" id="UP001303160"/>
    </source>
</evidence>
<dbReference type="Proteomes" id="UP001303160">
    <property type="component" value="Unassembled WGS sequence"/>
</dbReference>
<organism evidence="9 10">
    <name type="scientific">Triangularia verruculosa</name>
    <dbReference type="NCBI Taxonomy" id="2587418"/>
    <lineage>
        <taxon>Eukaryota</taxon>
        <taxon>Fungi</taxon>
        <taxon>Dikarya</taxon>
        <taxon>Ascomycota</taxon>
        <taxon>Pezizomycotina</taxon>
        <taxon>Sordariomycetes</taxon>
        <taxon>Sordariomycetidae</taxon>
        <taxon>Sordariales</taxon>
        <taxon>Podosporaceae</taxon>
        <taxon>Triangularia</taxon>
    </lineage>
</organism>
<evidence type="ECO:0000256" key="2">
    <source>
        <dbReference type="ARBA" id="ARBA00022552"/>
    </source>
</evidence>
<dbReference type="SUPFAM" id="SSF53335">
    <property type="entry name" value="S-adenosyl-L-methionine-dependent methyltransferases"/>
    <property type="match status" value="1"/>
</dbReference>
<dbReference type="HAMAP" id="MF_01547">
    <property type="entry name" value="RNA_methyltr_E"/>
    <property type="match status" value="1"/>
</dbReference>
<keyword evidence="5" id="KW-0949">S-adenosyl-L-methionine</keyword>
<evidence type="ECO:0000256" key="3">
    <source>
        <dbReference type="ARBA" id="ARBA00022603"/>
    </source>
</evidence>
<dbReference type="Pfam" id="PF01728">
    <property type="entry name" value="FtsJ"/>
    <property type="match status" value="1"/>
</dbReference>
<dbReference type="InterPro" id="IPR015507">
    <property type="entry name" value="rRNA-MeTfrase_E"/>
</dbReference>
<evidence type="ECO:0000313" key="9">
    <source>
        <dbReference type="EMBL" id="KAK4194026.1"/>
    </source>
</evidence>
<keyword evidence="3 9" id="KW-0489">Methyltransferase</keyword>